<comment type="caution">
    <text evidence="1">The sequence shown here is derived from an EMBL/GenBank/DDBJ whole genome shotgun (WGS) entry which is preliminary data.</text>
</comment>
<organism evidence="1">
    <name type="scientific">marine sediment metagenome</name>
    <dbReference type="NCBI Taxonomy" id="412755"/>
    <lineage>
        <taxon>unclassified sequences</taxon>
        <taxon>metagenomes</taxon>
        <taxon>ecological metagenomes</taxon>
    </lineage>
</organism>
<gene>
    <name evidence="1" type="ORF">S01H4_58058</name>
</gene>
<dbReference type="SUPFAM" id="SSF51161">
    <property type="entry name" value="Trimeric LpxA-like enzymes"/>
    <property type="match status" value="1"/>
</dbReference>
<dbReference type="Gene3D" id="2.160.10.10">
    <property type="entry name" value="Hexapeptide repeat proteins"/>
    <property type="match status" value="1"/>
</dbReference>
<dbReference type="EMBL" id="BART01033872">
    <property type="protein sequence ID" value="GAH12007.1"/>
    <property type="molecule type" value="Genomic_DNA"/>
</dbReference>
<feature type="non-terminal residue" evidence="1">
    <location>
        <position position="1"/>
    </location>
</feature>
<evidence type="ECO:0000313" key="1">
    <source>
        <dbReference type="EMBL" id="GAH12007.1"/>
    </source>
</evidence>
<reference evidence="1" key="1">
    <citation type="journal article" date="2014" name="Front. Microbiol.">
        <title>High frequency of phylogenetically diverse reductive dehalogenase-homologous genes in deep subseafloor sedimentary metagenomes.</title>
        <authorList>
            <person name="Kawai M."/>
            <person name="Futagami T."/>
            <person name="Toyoda A."/>
            <person name="Takaki Y."/>
            <person name="Nishi S."/>
            <person name="Hori S."/>
            <person name="Arai W."/>
            <person name="Tsubouchi T."/>
            <person name="Morono Y."/>
            <person name="Uchiyama I."/>
            <person name="Ito T."/>
            <person name="Fujiyama A."/>
            <person name="Inagaki F."/>
            <person name="Takami H."/>
        </authorList>
    </citation>
    <scope>NUCLEOTIDE SEQUENCE</scope>
    <source>
        <strain evidence="1">Expedition CK06-06</strain>
    </source>
</reference>
<protein>
    <submittedName>
        <fullName evidence="1">Uncharacterized protein</fullName>
    </submittedName>
</protein>
<accession>X1CW25</accession>
<dbReference type="AlphaFoldDB" id="X1CW25"/>
<name>X1CW25_9ZZZZ</name>
<dbReference type="InterPro" id="IPR011004">
    <property type="entry name" value="Trimer_LpxA-like_sf"/>
</dbReference>
<sequence>TGINSSVMCGKKIGEGSVIGAHTMVNEDIPANTLYYQDKNGITKKRRSS</sequence>
<proteinExistence type="predicted"/>